<dbReference type="EMBL" id="CP010429">
    <property type="protein sequence ID" value="AKD57438.1"/>
    <property type="molecule type" value="Genomic_DNA"/>
</dbReference>
<dbReference type="KEGG" id="srd:SD10_23665"/>
<dbReference type="InterPro" id="IPR023996">
    <property type="entry name" value="TonB-dep_OMP_SusC/RagA"/>
</dbReference>
<dbReference type="InterPro" id="IPR008969">
    <property type="entry name" value="CarboxyPept-like_regulatory"/>
</dbReference>
<dbReference type="NCBIfam" id="TIGR04056">
    <property type="entry name" value="OMP_RagA_SusC"/>
    <property type="match status" value="1"/>
</dbReference>
<keyword evidence="13" id="KW-1185">Reference proteome</keyword>
<dbReference type="Proteomes" id="UP000033054">
    <property type="component" value="Chromosome"/>
</dbReference>
<keyword evidence="2 8" id="KW-0813">Transport</keyword>
<dbReference type="InterPro" id="IPR039426">
    <property type="entry name" value="TonB-dep_rcpt-like"/>
</dbReference>
<keyword evidence="4 8" id="KW-0812">Transmembrane</keyword>
<dbReference type="NCBIfam" id="TIGR04057">
    <property type="entry name" value="SusC_RagA_signa"/>
    <property type="match status" value="1"/>
</dbReference>
<keyword evidence="5 9" id="KW-0798">TonB box</keyword>
<dbReference type="Pfam" id="PF00593">
    <property type="entry name" value="TonB_dep_Rec_b-barrel"/>
    <property type="match status" value="1"/>
</dbReference>
<dbReference type="STRING" id="1379870.SD10_23665"/>
<dbReference type="HOGENOM" id="CLU_004317_0_2_10"/>
<dbReference type="Pfam" id="PF13620">
    <property type="entry name" value="CarboxypepD_reg"/>
    <property type="match status" value="1"/>
</dbReference>
<evidence type="ECO:0000256" key="6">
    <source>
        <dbReference type="ARBA" id="ARBA00023136"/>
    </source>
</evidence>
<dbReference type="OrthoDB" id="9768177at2"/>
<organism evidence="12 13">
    <name type="scientific">Spirosoma radiotolerans</name>
    <dbReference type="NCBI Taxonomy" id="1379870"/>
    <lineage>
        <taxon>Bacteria</taxon>
        <taxon>Pseudomonadati</taxon>
        <taxon>Bacteroidota</taxon>
        <taxon>Cytophagia</taxon>
        <taxon>Cytophagales</taxon>
        <taxon>Cytophagaceae</taxon>
        <taxon>Spirosoma</taxon>
    </lineage>
</organism>
<dbReference type="Gene3D" id="2.60.40.1120">
    <property type="entry name" value="Carboxypeptidase-like, regulatory domain"/>
    <property type="match status" value="1"/>
</dbReference>
<dbReference type="PATRIC" id="fig|1379870.5.peg.5119"/>
<evidence type="ECO:0000256" key="1">
    <source>
        <dbReference type="ARBA" id="ARBA00004571"/>
    </source>
</evidence>
<name>A0A0E3ZZA6_9BACT</name>
<keyword evidence="7 8" id="KW-0998">Cell outer membrane</keyword>
<dbReference type="Gene3D" id="2.40.170.20">
    <property type="entry name" value="TonB-dependent receptor, beta-barrel domain"/>
    <property type="match status" value="1"/>
</dbReference>
<evidence type="ECO:0000313" key="12">
    <source>
        <dbReference type="EMBL" id="AKD57438.1"/>
    </source>
</evidence>
<dbReference type="InterPro" id="IPR012910">
    <property type="entry name" value="Plug_dom"/>
</dbReference>
<proteinExistence type="inferred from homology"/>
<dbReference type="SUPFAM" id="SSF56935">
    <property type="entry name" value="Porins"/>
    <property type="match status" value="1"/>
</dbReference>
<evidence type="ECO:0000256" key="3">
    <source>
        <dbReference type="ARBA" id="ARBA00022452"/>
    </source>
</evidence>
<dbReference type="AlphaFoldDB" id="A0A0E3ZZA6"/>
<dbReference type="SUPFAM" id="SSF49464">
    <property type="entry name" value="Carboxypeptidase regulatory domain-like"/>
    <property type="match status" value="1"/>
</dbReference>
<evidence type="ECO:0000256" key="4">
    <source>
        <dbReference type="ARBA" id="ARBA00022692"/>
    </source>
</evidence>
<evidence type="ECO:0000256" key="2">
    <source>
        <dbReference type="ARBA" id="ARBA00022448"/>
    </source>
</evidence>
<evidence type="ECO:0000313" key="13">
    <source>
        <dbReference type="Proteomes" id="UP000033054"/>
    </source>
</evidence>
<dbReference type="Gene3D" id="2.170.130.10">
    <property type="entry name" value="TonB-dependent receptor, plug domain"/>
    <property type="match status" value="1"/>
</dbReference>
<keyword evidence="6 8" id="KW-0472">Membrane</keyword>
<dbReference type="InterPro" id="IPR037066">
    <property type="entry name" value="Plug_dom_sf"/>
</dbReference>
<feature type="domain" description="TonB-dependent receptor-like beta-barrel" evidence="10">
    <location>
        <begin position="410"/>
        <end position="986"/>
    </location>
</feature>
<dbReference type="InterPro" id="IPR036942">
    <property type="entry name" value="Beta-barrel_TonB_sf"/>
</dbReference>
<dbReference type="InterPro" id="IPR000531">
    <property type="entry name" value="Beta-barrel_TonB"/>
</dbReference>
<accession>A0A0E3ZZA6</accession>
<dbReference type="PROSITE" id="PS52016">
    <property type="entry name" value="TONB_DEPENDENT_REC_3"/>
    <property type="match status" value="1"/>
</dbReference>
<comment type="similarity">
    <text evidence="8 9">Belongs to the TonB-dependent receptor family.</text>
</comment>
<evidence type="ECO:0000256" key="5">
    <source>
        <dbReference type="ARBA" id="ARBA00023077"/>
    </source>
</evidence>
<gene>
    <name evidence="12" type="ORF">SD10_23665</name>
</gene>
<evidence type="ECO:0000256" key="7">
    <source>
        <dbReference type="ARBA" id="ARBA00023237"/>
    </source>
</evidence>
<reference evidence="12 13" key="1">
    <citation type="journal article" date="2014" name="Curr. Microbiol.">
        <title>Spirosoma radiotolerans sp. nov., a gamma-radiation-resistant bacterium isolated from gamma ray-irradiated soil.</title>
        <authorList>
            <person name="Lee J.J."/>
            <person name="Srinivasan S."/>
            <person name="Lim S."/>
            <person name="Joe M."/>
            <person name="Im S."/>
            <person name="Bae S.I."/>
            <person name="Park K.R."/>
            <person name="Han J.H."/>
            <person name="Park S.H."/>
            <person name="Joo B.M."/>
            <person name="Park S.J."/>
            <person name="Kim M.K."/>
        </authorList>
    </citation>
    <scope>NUCLEOTIDE SEQUENCE [LARGE SCALE GENOMIC DNA]</scope>
    <source>
        <strain evidence="12 13">DG5A</strain>
    </source>
</reference>
<feature type="domain" description="TonB-dependent receptor plug" evidence="11">
    <location>
        <begin position="128"/>
        <end position="235"/>
    </location>
</feature>
<evidence type="ECO:0000256" key="8">
    <source>
        <dbReference type="PROSITE-ProRule" id="PRU01360"/>
    </source>
</evidence>
<evidence type="ECO:0000259" key="10">
    <source>
        <dbReference type="Pfam" id="PF00593"/>
    </source>
</evidence>
<protein>
    <submittedName>
        <fullName evidence="12">TonB-dependent receptor</fullName>
    </submittedName>
</protein>
<evidence type="ECO:0000259" key="11">
    <source>
        <dbReference type="Pfam" id="PF07715"/>
    </source>
</evidence>
<sequence>MRKLFSFLLIKLGILSCSLIGLSYPVYAQSATGVIRGIVSDNTGPLPGATVQIVGTQIGSVADANGQYRLTIAPGTYTVAATFVGYARKEVKSVNVNAATERVVDIQLGAGEGNQLQEVTVSYGRQRRREITGSVATLDASLLQDMPVQQFAQQLQGKSAGVSVQQSSGQPGRGVDFRIRGAASFYSDNQPLFVVDGLPITGSINNINPNEIESYSVLKDASATALYGSRAANGVVLITTRHAKAGDAKIVFNASYGVQKLPDNRAPKVMNARQYATFMNERYQDIRRYENPSTVTPAEYEDPTQYGEGTNWYKLLTRTAPIQNYDLTIQSATEKSSSTALFGYQEQQGVLVNTGTRLFSGRLNKDLTIAEGRIKMGFSLAPSYRIDHNNRLSTDGVGGLFERIFEASPLKSPYNPDGSYNRDTYSPGMVAYINPLAQFNLTNDDYKTTRILGNAFLTYDVLKGLQVKINTGIDKGNEIRHYYQSGIVSSTVNNPNGTSSAVDNGSYTAEGYLDYTHDFKVDHHLNLLAGYSAQKFTQESNSLSGLGFPNDDITYLTAATSVTGSSTYTAYSLLSTLLRLNYSYKGRYLLQGAFRRDGSSRFGTSRQYGDFPSVSAGWIVSDESFMKRFKQINLLKLRASYGITGNNFFGNYVAQSTTSNYYYNFNNVVTQGTTIGNLGNPNLRWERSRQVDLGFDLTLLNNRLNLTYDYYFKNTDGLIQSRPLPTSSGFTSILDNVGALAFWGHEITLNTVNINRPDFRWNSSFNVSFDRNLIKALVDPGYIRRNNTVSSDYFRNQVGHHLGEFYGFEFLGLYKDAADLDQSAKYQATATAPNGLSDIGTIKVKDINGDGVIDDVNDRTFIGNPTPTFTGGFSNNLSYKKFDLSISTAFSVGGQLLNAAKWAYQTNLDGSRVPLAAASDRWRSIDNPGSGIYPRTKTGTTALGRSVNSQWLENATYFTIKNISLGYTVGLSDRSALKGLRVYASVQQVLVLTGYTGMNPEINFAGQDATLGLKVDENAYPIPRTFAIGLSATFN</sequence>
<comment type="subcellular location">
    <subcellularLocation>
        <location evidence="1 8">Cell outer membrane</location>
        <topology evidence="1 8">Multi-pass membrane protein</topology>
    </subcellularLocation>
</comment>
<dbReference type="InterPro" id="IPR023997">
    <property type="entry name" value="TonB-dep_OMP_SusC/RagA_CS"/>
</dbReference>
<dbReference type="Pfam" id="PF07715">
    <property type="entry name" value="Plug"/>
    <property type="match status" value="1"/>
</dbReference>
<dbReference type="RefSeq" id="WP_046577279.1">
    <property type="nucleotide sequence ID" value="NZ_CP010429.1"/>
</dbReference>
<keyword evidence="3 8" id="KW-1134">Transmembrane beta strand</keyword>
<keyword evidence="12" id="KW-0675">Receptor</keyword>
<evidence type="ECO:0000256" key="9">
    <source>
        <dbReference type="RuleBase" id="RU003357"/>
    </source>
</evidence>
<dbReference type="GO" id="GO:0009279">
    <property type="term" value="C:cell outer membrane"/>
    <property type="evidence" value="ECO:0007669"/>
    <property type="project" value="UniProtKB-SubCell"/>
</dbReference>